<dbReference type="InterPro" id="IPR032302">
    <property type="entry name" value="THOC2_N"/>
</dbReference>
<evidence type="ECO:0000259" key="2">
    <source>
        <dbReference type="Pfam" id="PF16134"/>
    </source>
</evidence>
<feature type="region of interest" description="Disordered" evidence="1">
    <location>
        <begin position="1"/>
        <end position="25"/>
    </location>
</feature>
<comment type="caution">
    <text evidence="3">The sequence shown here is derived from an EMBL/GenBank/DDBJ whole genome shotgun (WGS) entry which is preliminary data.</text>
</comment>
<feature type="compositionally biased region" description="Basic and acidic residues" evidence="1">
    <location>
        <begin position="397"/>
        <end position="408"/>
    </location>
</feature>
<dbReference type="PANTHER" id="PTHR21597:SF0">
    <property type="entry name" value="THO COMPLEX SUBUNIT 2"/>
    <property type="match status" value="1"/>
</dbReference>
<dbReference type="Proteomes" id="UP000823405">
    <property type="component" value="Unassembled WGS sequence"/>
</dbReference>
<feature type="domain" description="THO complex subunit 2 N-terminal" evidence="2">
    <location>
        <begin position="68"/>
        <end position="317"/>
    </location>
</feature>
<evidence type="ECO:0000256" key="1">
    <source>
        <dbReference type="SAM" id="MobiDB-lite"/>
    </source>
</evidence>
<dbReference type="PANTHER" id="PTHR21597">
    <property type="entry name" value="THO2 PROTEIN"/>
    <property type="match status" value="1"/>
</dbReference>
<feature type="region of interest" description="Disordered" evidence="1">
    <location>
        <begin position="577"/>
        <end position="719"/>
    </location>
</feature>
<dbReference type="GO" id="GO:0006397">
    <property type="term" value="P:mRNA processing"/>
    <property type="evidence" value="ECO:0007669"/>
    <property type="project" value="InterPro"/>
</dbReference>
<dbReference type="GO" id="GO:0006406">
    <property type="term" value="P:mRNA export from nucleus"/>
    <property type="evidence" value="ECO:0007669"/>
    <property type="project" value="InterPro"/>
</dbReference>
<sequence>MAATLQNSNVDDSSNANNQDSQPTSTIKRVRLVMSPLDALSTMEADLHYQELQSLFPISIAYFDKGLDAKSVASTLLEHIQKTKKHFSIKDDIVWSVLIDQFSSRVTTHKEFFVELVGQWHQITQAQDLNTQRQTQSQVKDQKTEHVTCTQVLCMKAIALQKVKHDQKKADEFYLVAAYLISHSIVDVNELYPSLSLTDGDMLQDYHKFEKNMRYQTRCLRRTHHVEDIQVFINHVNPGTMISTGTDVANTGSNYTSTRSGHQLPNQKRGIINALLAIGGVVSALTMMKKIPPFTQTPYPETADLICRLIKVIISDLDIYPSKSPDKEYPAYSFDQWTVDQLRCLDGKDMVDCVSPLLEYVGSHLHRHPDIVSRVCRRIEYEMIELKEAARNEANFERFTKGSKRESQSEEPSPEEEEEEEEEALPEDLQQMLLEFESEWALGESVEEKNDAKVKSERKEIEMALFELESHWVFMTKATFLPALMLLEPKDPVIRDVRRLMKAVRKDSQRELFDGLEDVWYHLKSSRKDRNWHLNNFMGGMLNPPEILSGVWHERVAQGLSTSLVRVGIRWFFAPMKAGKPKTPTPQNQVLMPLSVTVNPDKKRRRSYQDDDDTSTGSHHGKRSRHKREKENNEEQPSDTRRHDHKPKRSRSEEDDDAAEDHRHKRTRTHDAHKSSNRREKDEVSHRIVRDKSLGRKQHRAAKANSGSTGRQELREVDPMLVNTQESLLVMASEGN</sequence>
<dbReference type="OrthoDB" id="29024at2759"/>
<evidence type="ECO:0000313" key="4">
    <source>
        <dbReference type="Proteomes" id="UP000823405"/>
    </source>
</evidence>
<feature type="compositionally biased region" description="Acidic residues" evidence="1">
    <location>
        <begin position="412"/>
        <end position="426"/>
    </location>
</feature>
<protein>
    <recommendedName>
        <fullName evidence="2">THO complex subunit 2 N-terminal domain-containing protein</fullName>
    </recommendedName>
</protein>
<feature type="compositionally biased region" description="Basic and acidic residues" evidence="1">
    <location>
        <begin position="629"/>
        <end position="642"/>
    </location>
</feature>
<keyword evidence="4" id="KW-1185">Reference proteome</keyword>
<evidence type="ECO:0000313" key="3">
    <source>
        <dbReference type="EMBL" id="KAG0319109.1"/>
    </source>
</evidence>
<dbReference type="Pfam" id="PF16134">
    <property type="entry name" value="THOC2_N"/>
    <property type="match status" value="1"/>
</dbReference>
<reference evidence="3" key="1">
    <citation type="journal article" date="2020" name="Fungal Divers.">
        <title>Resolving the Mortierellaceae phylogeny through synthesis of multi-gene phylogenetics and phylogenomics.</title>
        <authorList>
            <person name="Vandepol N."/>
            <person name="Liber J."/>
            <person name="Desiro A."/>
            <person name="Na H."/>
            <person name="Kennedy M."/>
            <person name="Barry K."/>
            <person name="Grigoriev I.V."/>
            <person name="Miller A.N."/>
            <person name="O'Donnell K."/>
            <person name="Stajich J.E."/>
            <person name="Bonito G."/>
        </authorList>
    </citation>
    <scope>NUCLEOTIDE SEQUENCE</scope>
    <source>
        <strain evidence="3">NVP60</strain>
    </source>
</reference>
<dbReference type="InterPro" id="IPR040007">
    <property type="entry name" value="Tho2"/>
</dbReference>
<proteinExistence type="predicted"/>
<dbReference type="AlphaFoldDB" id="A0A9P6UTZ2"/>
<dbReference type="GO" id="GO:0003729">
    <property type="term" value="F:mRNA binding"/>
    <property type="evidence" value="ECO:0007669"/>
    <property type="project" value="TreeGrafter"/>
</dbReference>
<organism evidence="3 4">
    <name type="scientific">Linnemannia gamsii</name>
    <dbReference type="NCBI Taxonomy" id="64522"/>
    <lineage>
        <taxon>Eukaryota</taxon>
        <taxon>Fungi</taxon>
        <taxon>Fungi incertae sedis</taxon>
        <taxon>Mucoromycota</taxon>
        <taxon>Mortierellomycotina</taxon>
        <taxon>Mortierellomycetes</taxon>
        <taxon>Mortierellales</taxon>
        <taxon>Mortierellaceae</taxon>
        <taxon>Linnemannia</taxon>
    </lineage>
</organism>
<feature type="compositionally biased region" description="Basic residues" evidence="1">
    <location>
        <begin position="619"/>
        <end position="628"/>
    </location>
</feature>
<name>A0A9P6UTZ2_9FUNG</name>
<dbReference type="EMBL" id="JAAAIN010000162">
    <property type="protein sequence ID" value="KAG0319109.1"/>
    <property type="molecule type" value="Genomic_DNA"/>
</dbReference>
<feature type="region of interest" description="Disordered" evidence="1">
    <location>
        <begin position="397"/>
        <end position="426"/>
    </location>
</feature>
<feature type="compositionally biased region" description="Low complexity" evidence="1">
    <location>
        <begin position="1"/>
        <end position="22"/>
    </location>
</feature>
<dbReference type="GO" id="GO:0000445">
    <property type="term" value="C:THO complex part of transcription export complex"/>
    <property type="evidence" value="ECO:0007669"/>
    <property type="project" value="TreeGrafter"/>
</dbReference>
<gene>
    <name evidence="3" type="ORF">BGZ97_002756</name>
</gene>
<accession>A0A9P6UTZ2</accession>
<feature type="compositionally biased region" description="Basic and acidic residues" evidence="1">
    <location>
        <begin position="669"/>
        <end position="694"/>
    </location>
</feature>